<dbReference type="EMBL" id="CADEAL010004436">
    <property type="protein sequence ID" value="CAB1459534.1"/>
    <property type="molecule type" value="Genomic_DNA"/>
</dbReference>
<comment type="caution">
    <text evidence="1">The sequence shown here is derived from an EMBL/GenBank/DDBJ whole genome shotgun (WGS) entry which is preliminary data.</text>
</comment>
<proteinExistence type="predicted"/>
<feature type="non-terminal residue" evidence="1">
    <location>
        <position position="1"/>
    </location>
</feature>
<dbReference type="Proteomes" id="UP001153269">
    <property type="component" value="Unassembled WGS sequence"/>
</dbReference>
<reference evidence="1" key="1">
    <citation type="submission" date="2020-03" db="EMBL/GenBank/DDBJ databases">
        <authorList>
            <person name="Weist P."/>
        </authorList>
    </citation>
    <scope>NUCLEOTIDE SEQUENCE</scope>
</reference>
<gene>
    <name evidence="1" type="ORF">PLEPLA_LOCUS47371</name>
</gene>
<dbReference type="AlphaFoldDB" id="A0A9N7W0X3"/>
<sequence length="258" mass="27312">MMVLTSQAKLWIYQDTDGTEVDLSWSRSSQVAARSVSILGADRLTEVDLNVTQQRKNLTEALHSFFEALVAASDCSFVNKRLCAASDFDALKSRGTVFMSRRSLLNPSSHLPSLPAPTVAHGASCCFLSKQEDVMGGCEHCGRVSGVLALHSGRVRGGSVTMGFLANTVSLFAVEETSWLKQSLHRAAAAAASLTAAAASLAAAAAGRVQRRAVITRDHTPSSTAEVCASGTAMEDTITCSHATFSQVFGRQGQLMQA</sequence>
<protein>
    <submittedName>
        <fullName evidence="1">Uncharacterized protein</fullName>
    </submittedName>
</protein>
<keyword evidence="2" id="KW-1185">Reference proteome</keyword>
<evidence type="ECO:0000313" key="1">
    <source>
        <dbReference type="EMBL" id="CAB1459534.1"/>
    </source>
</evidence>
<name>A0A9N7W0X3_PLEPL</name>
<evidence type="ECO:0000313" key="2">
    <source>
        <dbReference type="Proteomes" id="UP001153269"/>
    </source>
</evidence>
<accession>A0A9N7W0X3</accession>
<organism evidence="1 2">
    <name type="scientific">Pleuronectes platessa</name>
    <name type="common">European plaice</name>
    <dbReference type="NCBI Taxonomy" id="8262"/>
    <lineage>
        <taxon>Eukaryota</taxon>
        <taxon>Metazoa</taxon>
        <taxon>Chordata</taxon>
        <taxon>Craniata</taxon>
        <taxon>Vertebrata</taxon>
        <taxon>Euteleostomi</taxon>
        <taxon>Actinopterygii</taxon>
        <taxon>Neopterygii</taxon>
        <taxon>Teleostei</taxon>
        <taxon>Neoteleostei</taxon>
        <taxon>Acanthomorphata</taxon>
        <taxon>Carangaria</taxon>
        <taxon>Pleuronectiformes</taxon>
        <taxon>Pleuronectoidei</taxon>
        <taxon>Pleuronectidae</taxon>
        <taxon>Pleuronectes</taxon>
    </lineage>
</organism>